<dbReference type="PANTHER" id="PTHR17224">
    <property type="entry name" value="PEPTIDYL-TRNA HYDROLASE"/>
    <property type="match status" value="1"/>
</dbReference>
<comment type="caution">
    <text evidence="7">The sequence shown here is derived from an EMBL/GenBank/DDBJ whole genome shotgun (WGS) entry which is preliminary data.</text>
</comment>
<dbReference type="PANTHER" id="PTHR17224:SF1">
    <property type="entry name" value="PEPTIDYL-TRNA HYDROLASE"/>
    <property type="match status" value="1"/>
</dbReference>
<reference evidence="7 8" key="1">
    <citation type="submission" date="2017-05" db="EMBL/GenBank/DDBJ databases">
        <title>Draft genome sequence of Elsinoe australis.</title>
        <authorList>
            <person name="Cheng Q."/>
        </authorList>
    </citation>
    <scope>NUCLEOTIDE SEQUENCE [LARGE SCALE GENOMIC DNA]</scope>
    <source>
        <strain evidence="7 8">NL1</strain>
    </source>
</reference>
<dbReference type="InterPro" id="IPR036416">
    <property type="entry name" value="Pept_tRNA_hydro_sf"/>
</dbReference>
<sequence length="367" mass="39638">MASLEHVKEDSEKARYTVVDLKWLVQTQDNNAHPHEPLVPAQDLPGPLHFSPPILLPPSHPEALDSSLLPSLLPRFSQTRSLLLRLLRLLDPIPDHSFPSSTTILTPPSTTGMPPSLLLISLGNPGPRYALTRHSAAHILLISLATSLSAPSFLPSPLSPSPRDPGLSTTIPAPLPPPKKPRRAPNSPPSFAEEYGFSPASAAAGAETGGVQPQWTLHQCASYMNVSGPEVAHAWRRFLAEGPGEAKDKRLVVLHDSLEDEVGRVRVQRDGGGVSARGHNGIKSILETFRRREAREGKGKVGTGAAGGSVGEGTKGWIRVNIGVGRPRSRDPDDVARYVLQEFGQGELEVLRGRTTREVLRVLKEIK</sequence>
<dbReference type="STRING" id="40998.A0A2P8A7Z0"/>
<dbReference type="InterPro" id="IPR018171">
    <property type="entry name" value="Pept_tRNA_hydro_CS"/>
</dbReference>
<protein>
    <recommendedName>
        <fullName evidence="1">peptidyl-tRNA hydrolase</fullName>
        <ecNumber evidence="1">3.1.1.29</ecNumber>
    </recommendedName>
</protein>
<evidence type="ECO:0000256" key="6">
    <source>
        <dbReference type="SAM" id="MobiDB-lite"/>
    </source>
</evidence>
<dbReference type="SUPFAM" id="SSF53178">
    <property type="entry name" value="Peptidyl-tRNA hydrolase-like"/>
    <property type="match status" value="2"/>
</dbReference>
<evidence type="ECO:0000256" key="4">
    <source>
        <dbReference type="ARBA" id="ARBA00022884"/>
    </source>
</evidence>
<dbReference type="AlphaFoldDB" id="A0A2P8A7Z0"/>
<dbReference type="PROSITE" id="PS01196">
    <property type="entry name" value="PEPT_TRNA_HYDROL_2"/>
    <property type="match status" value="1"/>
</dbReference>
<accession>A0A2P8A7Z0</accession>
<evidence type="ECO:0000256" key="1">
    <source>
        <dbReference type="ARBA" id="ARBA00013260"/>
    </source>
</evidence>
<proteinExistence type="inferred from homology"/>
<dbReference type="EMBL" id="NHZQ01000060">
    <property type="protein sequence ID" value="PSK56583.1"/>
    <property type="molecule type" value="Genomic_DNA"/>
</dbReference>
<dbReference type="Gene3D" id="3.40.50.1470">
    <property type="entry name" value="Peptidyl-tRNA hydrolase"/>
    <property type="match status" value="1"/>
</dbReference>
<dbReference type="OrthoDB" id="1711136at2759"/>
<dbReference type="InterPro" id="IPR001328">
    <property type="entry name" value="Pept_tRNA_hydro"/>
</dbReference>
<evidence type="ECO:0000313" key="8">
    <source>
        <dbReference type="Proteomes" id="UP000243723"/>
    </source>
</evidence>
<feature type="region of interest" description="Disordered" evidence="6">
    <location>
        <begin position="154"/>
        <end position="195"/>
    </location>
</feature>
<keyword evidence="4" id="KW-0694">RNA-binding</keyword>
<dbReference type="Proteomes" id="UP000243723">
    <property type="component" value="Unassembled WGS sequence"/>
</dbReference>
<evidence type="ECO:0000256" key="2">
    <source>
        <dbReference type="ARBA" id="ARBA00022555"/>
    </source>
</evidence>
<keyword evidence="2" id="KW-0820">tRNA-binding</keyword>
<dbReference type="Pfam" id="PF01195">
    <property type="entry name" value="Pept_tRNA_hydro"/>
    <property type="match status" value="1"/>
</dbReference>
<dbReference type="GO" id="GO:0000049">
    <property type="term" value="F:tRNA binding"/>
    <property type="evidence" value="ECO:0007669"/>
    <property type="project" value="UniProtKB-KW"/>
</dbReference>
<evidence type="ECO:0000256" key="3">
    <source>
        <dbReference type="ARBA" id="ARBA00022801"/>
    </source>
</evidence>
<dbReference type="GO" id="GO:0004045">
    <property type="term" value="F:peptidyl-tRNA hydrolase activity"/>
    <property type="evidence" value="ECO:0007669"/>
    <property type="project" value="UniProtKB-EC"/>
</dbReference>
<organism evidence="7 8">
    <name type="scientific">Elsinoe australis</name>
    <dbReference type="NCBI Taxonomy" id="40998"/>
    <lineage>
        <taxon>Eukaryota</taxon>
        <taxon>Fungi</taxon>
        <taxon>Dikarya</taxon>
        <taxon>Ascomycota</taxon>
        <taxon>Pezizomycotina</taxon>
        <taxon>Dothideomycetes</taxon>
        <taxon>Dothideomycetidae</taxon>
        <taxon>Myriangiales</taxon>
        <taxon>Elsinoaceae</taxon>
        <taxon>Elsinoe</taxon>
    </lineage>
</organism>
<evidence type="ECO:0000256" key="5">
    <source>
        <dbReference type="ARBA" id="ARBA00038063"/>
    </source>
</evidence>
<comment type="similarity">
    <text evidence="5">Belongs to the PTH family.</text>
</comment>
<keyword evidence="8" id="KW-1185">Reference proteome</keyword>
<name>A0A2P8A7Z0_9PEZI</name>
<keyword evidence="3" id="KW-0378">Hydrolase</keyword>
<gene>
    <name evidence="7" type="ORF">B9Z65_6207</name>
</gene>
<dbReference type="EC" id="3.1.1.29" evidence="1"/>
<evidence type="ECO:0000313" key="7">
    <source>
        <dbReference type="EMBL" id="PSK56583.1"/>
    </source>
</evidence>